<feature type="transmembrane region" description="Helical" evidence="1">
    <location>
        <begin position="21"/>
        <end position="42"/>
    </location>
</feature>
<keyword evidence="3" id="KW-1185">Reference proteome</keyword>
<protein>
    <submittedName>
        <fullName evidence="2">Uncharacterized protein</fullName>
    </submittedName>
</protein>
<keyword evidence="1" id="KW-0812">Transmembrane</keyword>
<gene>
    <name evidence="2" type="ordered locus">Bcell_0602</name>
</gene>
<keyword evidence="1" id="KW-1133">Transmembrane helix</keyword>
<dbReference type="KEGG" id="bco:Bcell_0602"/>
<sequence length="52" mass="6300">MFYKWYELVRKRVKPNMKYGEFVFYCVIIFTIASYFVGYAIGSTYSHVVNNR</sequence>
<reference evidence="2" key="1">
    <citation type="submission" date="2010-12" db="EMBL/GenBank/DDBJ databases">
        <title>Complete sequence of Bacillus cellulosilyticus DSM 2522.</title>
        <authorList>
            <consortium name="US DOE Joint Genome Institute"/>
            <person name="Lucas S."/>
            <person name="Copeland A."/>
            <person name="Lapidus A."/>
            <person name="Cheng J.-F."/>
            <person name="Bruce D."/>
            <person name="Goodwin L."/>
            <person name="Pitluck S."/>
            <person name="Chertkov O."/>
            <person name="Detter J.C."/>
            <person name="Han C."/>
            <person name="Tapia R."/>
            <person name="Land M."/>
            <person name="Hauser L."/>
            <person name="Jeffries C."/>
            <person name="Kyrpides N."/>
            <person name="Ivanova N."/>
            <person name="Mikhailova N."/>
            <person name="Brumm P."/>
            <person name="Mead D."/>
            <person name="Woyke T."/>
        </authorList>
    </citation>
    <scope>NUCLEOTIDE SEQUENCE [LARGE SCALE GENOMIC DNA]</scope>
    <source>
        <strain evidence="2">DSM 2522</strain>
    </source>
</reference>
<dbReference type="EMBL" id="CP002394">
    <property type="protein sequence ID" value="ADU28884.1"/>
    <property type="molecule type" value="Genomic_DNA"/>
</dbReference>
<organism evidence="2 3">
    <name type="scientific">Evansella cellulosilytica (strain ATCC 21833 / DSM 2522 / FERM P-1141 / JCM 9156 / N-4)</name>
    <name type="common">Bacillus cellulosilyticus</name>
    <dbReference type="NCBI Taxonomy" id="649639"/>
    <lineage>
        <taxon>Bacteria</taxon>
        <taxon>Bacillati</taxon>
        <taxon>Bacillota</taxon>
        <taxon>Bacilli</taxon>
        <taxon>Bacillales</taxon>
        <taxon>Bacillaceae</taxon>
        <taxon>Evansella</taxon>
    </lineage>
</organism>
<evidence type="ECO:0000313" key="2">
    <source>
        <dbReference type="EMBL" id="ADU28884.1"/>
    </source>
</evidence>
<dbReference type="STRING" id="649639.Bcell_0602"/>
<dbReference type="AlphaFoldDB" id="E6TYE6"/>
<proteinExistence type="predicted"/>
<evidence type="ECO:0000313" key="3">
    <source>
        <dbReference type="Proteomes" id="UP000001401"/>
    </source>
</evidence>
<name>E6TYE6_EVAC2</name>
<dbReference type="HOGENOM" id="CLU_3076596_0_0_9"/>
<accession>E6TYE6</accession>
<dbReference type="Proteomes" id="UP000001401">
    <property type="component" value="Chromosome"/>
</dbReference>
<keyword evidence="1" id="KW-0472">Membrane</keyword>
<evidence type="ECO:0000256" key="1">
    <source>
        <dbReference type="SAM" id="Phobius"/>
    </source>
</evidence>